<evidence type="ECO:0000313" key="2">
    <source>
        <dbReference type="EMBL" id="CAD7225527.1"/>
    </source>
</evidence>
<protein>
    <recommendedName>
        <fullName evidence="1">Immunoglobulin V-set domain-containing protein</fullName>
    </recommendedName>
</protein>
<dbReference type="InterPro" id="IPR036179">
    <property type="entry name" value="Ig-like_dom_sf"/>
</dbReference>
<dbReference type="InterPro" id="IPR037448">
    <property type="entry name" value="Zig-8"/>
</dbReference>
<dbReference type="EMBL" id="OB660593">
    <property type="protein sequence ID" value="CAD7225527.1"/>
    <property type="molecule type" value="Genomic_DNA"/>
</dbReference>
<organism evidence="2">
    <name type="scientific">Cyprideis torosa</name>
    <dbReference type="NCBI Taxonomy" id="163714"/>
    <lineage>
        <taxon>Eukaryota</taxon>
        <taxon>Metazoa</taxon>
        <taxon>Ecdysozoa</taxon>
        <taxon>Arthropoda</taxon>
        <taxon>Crustacea</taxon>
        <taxon>Oligostraca</taxon>
        <taxon>Ostracoda</taxon>
        <taxon>Podocopa</taxon>
        <taxon>Podocopida</taxon>
        <taxon>Cytherocopina</taxon>
        <taxon>Cytheroidea</taxon>
        <taxon>Cytherideidae</taxon>
        <taxon>Cyprideis</taxon>
    </lineage>
</organism>
<dbReference type="SUPFAM" id="SSF48726">
    <property type="entry name" value="Immunoglobulin"/>
    <property type="match status" value="1"/>
</dbReference>
<dbReference type="GO" id="GO:0050808">
    <property type="term" value="P:synapse organization"/>
    <property type="evidence" value="ECO:0007669"/>
    <property type="project" value="TreeGrafter"/>
</dbReference>
<dbReference type="PANTHER" id="PTHR23279">
    <property type="entry name" value="DEFECTIVE PROBOSCIS EXTENSION RESPONSE DPR -RELATED"/>
    <property type="match status" value="1"/>
</dbReference>
<reference evidence="2" key="1">
    <citation type="submission" date="2020-11" db="EMBL/GenBank/DDBJ databases">
        <authorList>
            <person name="Tran Van P."/>
        </authorList>
    </citation>
    <scope>NUCLEOTIDE SEQUENCE</scope>
</reference>
<dbReference type="InterPro" id="IPR013106">
    <property type="entry name" value="Ig_V-set"/>
</dbReference>
<dbReference type="PANTHER" id="PTHR23279:SF36">
    <property type="entry name" value="DEFECTIVE PROBOSCIS EXTENSION RESPONSE 9, ISOFORM A"/>
    <property type="match status" value="1"/>
</dbReference>
<evidence type="ECO:0000259" key="1">
    <source>
        <dbReference type="Pfam" id="PF07686"/>
    </source>
</evidence>
<dbReference type="AlphaFoldDB" id="A0A7R8ZIC8"/>
<dbReference type="InterPro" id="IPR013783">
    <property type="entry name" value="Ig-like_fold"/>
</dbReference>
<dbReference type="Pfam" id="PF07686">
    <property type="entry name" value="V-set"/>
    <property type="match status" value="1"/>
</dbReference>
<name>A0A7R8ZIC8_9CRUS</name>
<accession>A0A7R8ZIC8</accession>
<proteinExistence type="predicted"/>
<dbReference type="Gene3D" id="2.60.40.10">
    <property type="entry name" value="Immunoglobulins"/>
    <property type="match status" value="1"/>
</dbReference>
<dbReference type="OrthoDB" id="5969816at2759"/>
<sequence length="101" mass="11553">MDFKLGYTRKHKISWFRQKGLALLSVGTYTYSTDPRFQAIYDTEKEDWILEIHSPNVSDTGFYECQISTNPPQSIVVSLTVQARRTQHSTRNNEPVGPTAS</sequence>
<gene>
    <name evidence="2" type="ORF">CTOB1V02_LOCUS3465</name>
</gene>
<feature type="domain" description="Immunoglobulin V-set" evidence="1">
    <location>
        <begin position="11"/>
        <end position="72"/>
    </location>
</feature>
<dbReference type="GO" id="GO:0032589">
    <property type="term" value="C:neuron projection membrane"/>
    <property type="evidence" value="ECO:0007669"/>
    <property type="project" value="TreeGrafter"/>
</dbReference>